<dbReference type="EMBL" id="JAALHA020000014">
    <property type="protein sequence ID" value="MDR9897808.1"/>
    <property type="molecule type" value="Genomic_DNA"/>
</dbReference>
<proteinExistence type="predicted"/>
<dbReference type="Proteomes" id="UP000667802">
    <property type="component" value="Unassembled WGS sequence"/>
</dbReference>
<evidence type="ECO:0000313" key="3">
    <source>
        <dbReference type="Proteomes" id="UP000667802"/>
    </source>
</evidence>
<sequence>MQGKVTAILALTLLIHPCLTLKATAQTEQAAPCKDIPSCAVTGTVVIGGAIYYVSEVPTSSASSMM</sequence>
<name>A0AAP5IDP1_9CYAN</name>
<reference evidence="3" key="1">
    <citation type="journal article" date="2021" name="Science">
        <title>Hunting the eagle killer: A cyanobacterial neurotoxin causes vacuolar myelinopathy.</title>
        <authorList>
            <person name="Breinlinger S."/>
            <person name="Phillips T.J."/>
            <person name="Haram B.N."/>
            <person name="Mares J."/>
            <person name="Martinez Yerena J.A."/>
            <person name="Hrouzek P."/>
            <person name="Sobotka R."/>
            <person name="Henderson W.M."/>
            <person name="Schmieder P."/>
            <person name="Williams S.M."/>
            <person name="Lauderdale J.D."/>
            <person name="Wilde H.D."/>
            <person name="Gerrin W."/>
            <person name="Kust A."/>
            <person name="Washington J.W."/>
            <person name="Wagner C."/>
            <person name="Geier B."/>
            <person name="Liebeke M."/>
            <person name="Enke H."/>
            <person name="Niedermeyer T.H.J."/>
            <person name="Wilde S.B."/>
        </authorList>
    </citation>
    <scope>NUCLEOTIDE SEQUENCE [LARGE SCALE GENOMIC DNA]</scope>
    <source>
        <strain evidence="3">Thurmond2011</strain>
    </source>
</reference>
<feature type="signal peptide" evidence="1">
    <location>
        <begin position="1"/>
        <end position="25"/>
    </location>
</feature>
<dbReference type="AlphaFoldDB" id="A0AAP5IDP1"/>
<evidence type="ECO:0000256" key="1">
    <source>
        <dbReference type="SAM" id="SignalP"/>
    </source>
</evidence>
<comment type="caution">
    <text evidence="2">The sequence shown here is derived from an EMBL/GenBank/DDBJ whole genome shotgun (WGS) entry which is preliminary data.</text>
</comment>
<gene>
    <name evidence="2" type="ORF">G7B40_025065</name>
</gene>
<organism evidence="2 3">
    <name type="scientific">Aetokthonos hydrillicola Thurmond2011</name>
    <dbReference type="NCBI Taxonomy" id="2712845"/>
    <lineage>
        <taxon>Bacteria</taxon>
        <taxon>Bacillati</taxon>
        <taxon>Cyanobacteriota</taxon>
        <taxon>Cyanophyceae</taxon>
        <taxon>Nostocales</taxon>
        <taxon>Hapalosiphonaceae</taxon>
        <taxon>Aetokthonos</taxon>
    </lineage>
</organism>
<feature type="chain" id="PRO_5042895668" evidence="1">
    <location>
        <begin position="26"/>
        <end position="66"/>
    </location>
</feature>
<accession>A0AAP5IDP1</accession>
<keyword evidence="3" id="KW-1185">Reference proteome</keyword>
<protein>
    <submittedName>
        <fullName evidence="2">Uncharacterized protein</fullName>
    </submittedName>
</protein>
<keyword evidence="1" id="KW-0732">Signal</keyword>
<evidence type="ECO:0000313" key="2">
    <source>
        <dbReference type="EMBL" id="MDR9897808.1"/>
    </source>
</evidence>